<dbReference type="SUPFAM" id="SSF56784">
    <property type="entry name" value="HAD-like"/>
    <property type="match status" value="1"/>
</dbReference>
<dbReference type="InterPro" id="IPR023214">
    <property type="entry name" value="HAD_sf"/>
</dbReference>
<dbReference type="GO" id="GO:0008967">
    <property type="term" value="F:phosphoglycolate phosphatase activity"/>
    <property type="evidence" value="ECO:0007669"/>
    <property type="project" value="UniProtKB-EC"/>
</dbReference>
<dbReference type="InterPro" id="IPR006439">
    <property type="entry name" value="HAD-SF_hydro_IA"/>
</dbReference>
<gene>
    <name evidence="5" type="ORF">HZ995_01065</name>
</gene>
<dbReference type="InterPro" id="IPR050155">
    <property type="entry name" value="HAD-like_hydrolase_sf"/>
</dbReference>
<dbReference type="Gene3D" id="3.40.50.1000">
    <property type="entry name" value="HAD superfamily/HAD-like"/>
    <property type="match status" value="1"/>
</dbReference>
<dbReference type="InterPro" id="IPR036412">
    <property type="entry name" value="HAD-like_sf"/>
</dbReference>
<sequence length="229" mass="24092">MQIDALLFDKDGTLFDFSKTWNVWCAGIVQHFADGDAARADAIANAIEFDLRTQTFLPTSPAIAGTNREIAELISAQVPGSDVDAVDHYIAHAAATAPLAQAVDLAPFLKALRAKGLKLGVMTNDTEMGARSHLTHTGVYELFDLVLGSDSGHGAKPDPDPLLAFARHVDIAPERVAMVGDSTHDLIAGRAAGMPTIGVLTGMAGTETLAPYANVVLDNIGDIPGWLGH</sequence>
<name>A0A975EPT7_9RHOB</name>
<dbReference type="InterPro" id="IPR023198">
    <property type="entry name" value="PGP-like_dom2"/>
</dbReference>
<evidence type="ECO:0000256" key="1">
    <source>
        <dbReference type="ARBA" id="ARBA00000830"/>
    </source>
</evidence>
<evidence type="ECO:0000256" key="4">
    <source>
        <dbReference type="ARBA" id="ARBA00013078"/>
    </source>
</evidence>
<protein>
    <recommendedName>
        <fullName evidence="4">phosphoglycolate phosphatase</fullName>
        <ecNumber evidence="4">3.1.3.18</ecNumber>
    </recommendedName>
</protein>
<evidence type="ECO:0000313" key="5">
    <source>
        <dbReference type="EMBL" id="QTN36152.1"/>
    </source>
</evidence>
<dbReference type="Pfam" id="PF13419">
    <property type="entry name" value="HAD_2"/>
    <property type="match status" value="1"/>
</dbReference>
<comment type="similarity">
    <text evidence="3">Belongs to the HAD-like hydrolase superfamily. CbbY/CbbZ/Gph/YieH family.</text>
</comment>
<dbReference type="RefSeq" id="WP_209356855.1">
    <property type="nucleotide sequence ID" value="NZ_CP060010.1"/>
</dbReference>
<comment type="pathway">
    <text evidence="2">Organic acid metabolism; glycolate biosynthesis; glycolate from 2-phosphoglycolate: step 1/1.</text>
</comment>
<dbReference type="PRINTS" id="PR00413">
    <property type="entry name" value="HADHALOGNASE"/>
</dbReference>
<organism evidence="5 6">
    <name type="scientific">Cognatishimia activa</name>
    <dbReference type="NCBI Taxonomy" id="1715691"/>
    <lineage>
        <taxon>Bacteria</taxon>
        <taxon>Pseudomonadati</taxon>
        <taxon>Pseudomonadota</taxon>
        <taxon>Alphaproteobacteria</taxon>
        <taxon>Rhodobacterales</taxon>
        <taxon>Paracoccaceae</taxon>
        <taxon>Cognatishimia</taxon>
    </lineage>
</organism>
<dbReference type="SFLD" id="SFLDS00003">
    <property type="entry name" value="Haloacid_Dehalogenase"/>
    <property type="match status" value="1"/>
</dbReference>
<evidence type="ECO:0000313" key="6">
    <source>
        <dbReference type="Proteomes" id="UP000665026"/>
    </source>
</evidence>
<dbReference type="GO" id="GO:0005829">
    <property type="term" value="C:cytosol"/>
    <property type="evidence" value="ECO:0007669"/>
    <property type="project" value="TreeGrafter"/>
</dbReference>
<dbReference type="PANTHER" id="PTHR43434:SF1">
    <property type="entry name" value="PHOSPHOGLYCOLATE PHOSPHATASE"/>
    <property type="match status" value="1"/>
</dbReference>
<dbReference type="PANTHER" id="PTHR43434">
    <property type="entry name" value="PHOSPHOGLYCOLATE PHOSPHATASE"/>
    <property type="match status" value="1"/>
</dbReference>
<proteinExistence type="inferred from homology"/>
<reference evidence="5" key="1">
    <citation type="submission" date="2020-07" db="EMBL/GenBank/DDBJ databases">
        <title>Genome sequences of bacteria associated with the marine, planktonic diatom Thalassiosira profunda strain ECT2AJA-044.</title>
        <authorList>
            <person name="Gargas C.B."/>
            <person name="Roberts W.R."/>
            <person name="Alverson A.J."/>
        </authorList>
    </citation>
    <scope>NUCLEOTIDE SEQUENCE</scope>
    <source>
        <strain evidence="5">ECT2AJA-044</strain>
    </source>
</reference>
<dbReference type="InterPro" id="IPR041492">
    <property type="entry name" value="HAD_2"/>
</dbReference>
<dbReference type="Proteomes" id="UP000665026">
    <property type="component" value="Chromosome"/>
</dbReference>
<dbReference type="AlphaFoldDB" id="A0A975EPT7"/>
<dbReference type="EMBL" id="CP060010">
    <property type="protein sequence ID" value="QTN36152.1"/>
    <property type="molecule type" value="Genomic_DNA"/>
</dbReference>
<accession>A0A975EPT7</accession>
<evidence type="ECO:0000256" key="2">
    <source>
        <dbReference type="ARBA" id="ARBA00004818"/>
    </source>
</evidence>
<dbReference type="Gene3D" id="1.10.150.240">
    <property type="entry name" value="Putative phosphatase, domain 2"/>
    <property type="match status" value="1"/>
</dbReference>
<dbReference type="SFLD" id="SFLDG01129">
    <property type="entry name" value="C1.5:_HAD__Beta-PGM__Phosphata"/>
    <property type="match status" value="1"/>
</dbReference>
<dbReference type="NCBIfam" id="TIGR01509">
    <property type="entry name" value="HAD-SF-IA-v3"/>
    <property type="match status" value="1"/>
</dbReference>
<evidence type="ECO:0000256" key="3">
    <source>
        <dbReference type="ARBA" id="ARBA00006171"/>
    </source>
</evidence>
<dbReference type="EC" id="3.1.3.18" evidence="4"/>
<keyword evidence="5" id="KW-0378">Hydrolase</keyword>
<dbReference type="KEGG" id="cact:HZ995_01065"/>
<comment type="catalytic activity">
    <reaction evidence="1">
        <text>2-phosphoglycolate + H2O = glycolate + phosphate</text>
        <dbReference type="Rhea" id="RHEA:14369"/>
        <dbReference type="ChEBI" id="CHEBI:15377"/>
        <dbReference type="ChEBI" id="CHEBI:29805"/>
        <dbReference type="ChEBI" id="CHEBI:43474"/>
        <dbReference type="ChEBI" id="CHEBI:58033"/>
        <dbReference type="EC" id="3.1.3.18"/>
    </reaction>
</comment>
<dbReference type="NCBIfam" id="TIGR01549">
    <property type="entry name" value="HAD-SF-IA-v1"/>
    <property type="match status" value="1"/>
</dbReference>
<dbReference type="GO" id="GO:0006281">
    <property type="term" value="P:DNA repair"/>
    <property type="evidence" value="ECO:0007669"/>
    <property type="project" value="TreeGrafter"/>
</dbReference>